<reference evidence="1" key="1">
    <citation type="submission" date="2009-08" db="EMBL/GenBank/DDBJ databases">
        <title>Annotation of Salpingoeca rosetta.</title>
        <authorList>
            <consortium name="The Broad Institute Genome Sequencing Platform"/>
            <person name="Russ C."/>
            <person name="Cuomo C."/>
            <person name="Burger G."/>
            <person name="Gray M.W."/>
            <person name="Holland P.W.H."/>
            <person name="King N."/>
            <person name="Lang F.B.F."/>
            <person name="Roger A.J."/>
            <person name="Ruiz-Trillo I."/>
            <person name="Young S.K."/>
            <person name="Zeng Q."/>
            <person name="Gargeya S."/>
            <person name="Alvarado L."/>
            <person name="Berlin A."/>
            <person name="Chapman S.B."/>
            <person name="Chen Z."/>
            <person name="Freedman E."/>
            <person name="Gellesch M."/>
            <person name="Goldberg J."/>
            <person name="Griggs A."/>
            <person name="Gujja S."/>
            <person name="Heilman E."/>
            <person name="Heiman D."/>
            <person name="Howarth C."/>
            <person name="Mehta T."/>
            <person name="Neiman D."/>
            <person name="Pearson M."/>
            <person name="Roberts A."/>
            <person name="Saif S."/>
            <person name="Shea T."/>
            <person name="Shenoy N."/>
            <person name="Sisk P."/>
            <person name="Stolte C."/>
            <person name="Sykes S."/>
            <person name="White J."/>
            <person name="Yandava C."/>
            <person name="Haas B."/>
            <person name="Nusbaum C."/>
            <person name="Birren B."/>
        </authorList>
    </citation>
    <scope>NUCLEOTIDE SEQUENCE [LARGE SCALE GENOMIC DNA]</scope>
    <source>
        <strain evidence="1">ATCC 50818</strain>
    </source>
</reference>
<dbReference type="AlphaFoldDB" id="F2UQQ7"/>
<keyword evidence="2" id="KW-1185">Reference proteome</keyword>
<accession>F2UQQ7</accession>
<dbReference type="SUPFAM" id="SSF53254">
    <property type="entry name" value="Phosphoglycerate mutase-like"/>
    <property type="match status" value="1"/>
</dbReference>
<dbReference type="KEGG" id="sre:PTSG_10244"/>
<proteinExistence type="predicted"/>
<sequence>MPHRTFRVWEEDAKDAAHTKFNVESVQTVVDRTRALLMELNDKHHNATIVLVAHGDTLQICQTWVQRLPLTTHRNVEYLGNADLRKIASGPP</sequence>
<gene>
    <name evidence="1" type="ORF">PTSG_10244</name>
</gene>
<dbReference type="PANTHER" id="PTHR47821">
    <property type="entry name" value="PHOSPHOGLYCERATE MUTASE FAMILY PROTEIN"/>
    <property type="match status" value="1"/>
</dbReference>
<dbReference type="Pfam" id="PF00300">
    <property type="entry name" value="His_Phos_1"/>
    <property type="match status" value="1"/>
</dbReference>
<organism evidence="2">
    <name type="scientific">Salpingoeca rosetta (strain ATCC 50818 / BSB-021)</name>
    <dbReference type="NCBI Taxonomy" id="946362"/>
    <lineage>
        <taxon>Eukaryota</taxon>
        <taxon>Choanoflagellata</taxon>
        <taxon>Craspedida</taxon>
        <taxon>Salpingoecidae</taxon>
        <taxon>Salpingoeca</taxon>
    </lineage>
</organism>
<dbReference type="InParanoid" id="F2UQQ7"/>
<dbReference type="InterPro" id="IPR013078">
    <property type="entry name" value="His_Pase_superF_clade-1"/>
</dbReference>
<dbReference type="GeneID" id="16069112"/>
<dbReference type="OrthoDB" id="354304at2759"/>
<dbReference type="EMBL" id="GL832989">
    <property type="protein sequence ID" value="EGD79962.1"/>
    <property type="molecule type" value="Genomic_DNA"/>
</dbReference>
<evidence type="ECO:0000313" key="1">
    <source>
        <dbReference type="EMBL" id="EGD79962.1"/>
    </source>
</evidence>
<evidence type="ECO:0008006" key="3">
    <source>
        <dbReference type="Google" id="ProtNLM"/>
    </source>
</evidence>
<dbReference type="InterPro" id="IPR029033">
    <property type="entry name" value="His_PPase_superfam"/>
</dbReference>
<name>F2UQQ7_SALR5</name>
<dbReference type="Gene3D" id="3.40.50.1240">
    <property type="entry name" value="Phosphoglycerate mutase-like"/>
    <property type="match status" value="1"/>
</dbReference>
<protein>
    <recommendedName>
        <fullName evidence="3">Phosphoglycerate mutase</fullName>
    </recommendedName>
</protein>
<dbReference type="RefSeq" id="XP_004988583.1">
    <property type="nucleotide sequence ID" value="XM_004988526.1"/>
</dbReference>
<evidence type="ECO:0000313" key="2">
    <source>
        <dbReference type="Proteomes" id="UP000007799"/>
    </source>
</evidence>
<dbReference type="Proteomes" id="UP000007799">
    <property type="component" value="Unassembled WGS sequence"/>
</dbReference>
<dbReference type="PANTHER" id="PTHR47821:SF2">
    <property type="entry name" value="PHOSPHOGLYCERATE MUTASE FAMILY PROTEIN"/>
    <property type="match status" value="1"/>
</dbReference>